<proteinExistence type="predicted"/>
<reference evidence="1 2" key="1">
    <citation type="submission" date="2014-04" db="EMBL/GenBank/DDBJ databases">
        <title>Evolutionary Origins and Diversification of the Mycorrhizal Mutualists.</title>
        <authorList>
            <consortium name="DOE Joint Genome Institute"/>
            <consortium name="Mycorrhizal Genomics Consortium"/>
            <person name="Kohler A."/>
            <person name="Kuo A."/>
            <person name="Nagy L.G."/>
            <person name="Floudas D."/>
            <person name="Copeland A."/>
            <person name="Barry K.W."/>
            <person name="Cichocki N."/>
            <person name="Veneault-Fourrey C."/>
            <person name="LaButti K."/>
            <person name="Lindquist E.A."/>
            <person name="Lipzen A."/>
            <person name="Lundell T."/>
            <person name="Morin E."/>
            <person name="Murat C."/>
            <person name="Riley R."/>
            <person name="Ohm R."/>
            <person name="Sun H."/>
            <person name="Tunlid A."/>
            <person name="Henrissat B."/>
            <person name="Grigoriev I.V."/>
            <person name="Hibbett D.S."/>
            <person name="Martin F."/>
        </authorList>
    </citation>
    <scope>NUCLEOTIDE SEQUENCE [LARGE SCALE GENOMIC DNA]</scope>
    <source>
        <strain evidence="1 2">Koide BX008</strain>
    </source>
</reference>
<organism evidence="1 2">
    <name type="scientific">Amanita muscaria (strain Koide BX008)</name>
    <dbReference type="NCBI Taxonomy" id="946122"/>
    <lineage>
        <taxon>Eukaryota</taxon>
        <taxon>Fungi</taxon>
        <taxon>Dikarya</taxon>
        <taxon>Basidiomycota</taxon>
        <taxon>Agaricomycotina</taxon>
        <taxon>Agaricomycetes</taxon>
        <taxon>Agaricomycetidae</taxon>
        <taxon>Agaricales</taxon>
        <taxon>Pluteineae</taxon>
        <taxon>Amanitaceae</taxon>
        <taxon>Amanita</taxon>
    </lineage>
</organism>
<keyword evidence="2" id="KW-1185">Reference proteome</keyword>
<name>A0A0C2W399_AMAMK</name>
<dbReference type="EMBL" id="KN818499">
    <property type="protein sequence ID" value="KIL55567.1"/>
    <property type="molecule type" value="Genomic_DNA"/>
</dbReference>
<gene>
    <name evidence="1" type="ORF">M378DRAFT_188659</name>
</gene>
<dbReference type="AlphaFoldDB" id="A0A0C2W399"/>
<evidence type="ECO:0000313" key="1">
    <source>
        <dbReference type="EMBL" id="KIL55567.1"/>
    </source>
</evidence>
<evidence type="ECO:0000313" key="2">
    <source>
        <dbReference type="Proteomes" id="UP000054549"/>
    </source>
</evidence>
<dbReference type="OrthoDB" id="10044727at2759"/>
<accession>A0A0C2W399</accession>
<sequence length="496" mass="57232">MARLSKQFILDCTVLPINPYGNWNESMLADEDIASDIKLYLQELGKDISAKKLVEFLERPDVKDRHSITKSISERTACRYLRTLDYRFTMPKKGQYADGHKRADVVWYRERRFLPAWKEIQDRMYSWTKENLLEVANSNLQSRRVIVWFHDESIFYAHDRRKKGCHYAPAKPYAKGEGASLMVADFVSADFGWLRSPDGTKDARRVMRPGKNRDGYFTSEDIEKQAQEAMDVLAEFYPNYDHYFIYDNAPSHLKRPDGSITARTMPKFTLKPGTNWGIEVLKHDGAGNLVRNADGSFAKEKIQMSDTVLLDGTVQSLYYPAGHERAGVFKGMAVILEERGYTNAHKLRAECKSFKCAPPALDCCCRRLLFNQPDFMNVNTILEAACNARGFKVMFLPKFHCELNFIEQCWGYAKRLYRLNPESSREDHLKRNALAALDAIPLESMRRFANRSRRFIDAYDKGLNGQQAAWAARKYRGHRVLPETLMNDLQKASFNS</sequence>
<dbReference type="Proteomes" id="UP000054549">
    <property type="component" value="Unassembled WGS sequence"/>
</dbReference>
<dbReference type="Gene3D" id="3.30.420.10">
    <property type="entry name" value="Ribonuclease H-like superfamily/Ribonuclease H"/>
    <property type="match status" value="1"/>
</dbReference>
<dbReference type="InterPro" id="IPR036397">
    <property type="entry name" value="RNaseH_sf"/>
</dbReference>
<dbReference type="PANTHER" id="PTHR35871:SF1">
    <property type="entry name" value="CXC1-LIKE CYSTEINE CLUSTER ASSOCIATED WITH KDZ TRANSPOSASES DOMAIN-CONTAINING PROTEIN"/>
    <property type="match status" value="1"/>
</dbReference>
<dbReference type="PANTHER" id="PTHR35871">
    <property type="entry name" value="EXPRESSED PROTEIN"/>
    <property type="match status" value="1"/>
</dbReference>
<dbReference type="GO" id="GO:0003676">
    <property type="term" value="F:nucleic acid binding"/>
    <property type="evidence" value="ECO:0007669"/>
    <property type="project" value="InterPro"/>
</dbReference>
<dbReference type="HOGENOM" id="CLU_005726_1_0_1"/>
<dbReference type="InParanoid" id="A0A0C2W399"/>
<protein>
    <submittedName>
        <fullName evidence="1">Uncharacterized protein</fullName>
    </submittedName>
</protein>